<evidence type="ECO:0000256" key="3">
    <source>
        <dbReference type="ARBA" id="ARBA00012896"/>
    </source>
</evidence>
<dbReference type="Pfam" id="PF02812">
    <property type="entry name" value="ELFV_dehydrog_N"/>
    <property type="match status" value="1"/>
</dbReference>
<dbReference type="GO" id="GO:0004354">
    <property type="term" value="F:glutamate dehydrogenase (NADP+) activity"/>
    <property type="evidence" value="ECO:0007669"/>
    <property type="project" value="TreeGrafter"/>
</dbReference>
<dbReference type="Gene3D" id="3.40.50.720">
    <property type="entry name" value="NAD(P)-binding Rossmann-like Domain"/>
    <property type="match status" value="1"/>
</dbReference>
<evidence type="ECO:0000256" key="6">
    <source>
        <dbReference type="PIRSR" id="PIRSR000185-1"/>
    </source>
</evidence>
<dbReference type="InterPro" id="IPR006096">
    <property type="entry name" value="Glu/Leu/Phe/Val/Trp_DH_C"/>
</dbReference>
<evidence type="ECO:0000256" key="4">
    <source>
        <dbReference type="ARBA" id="ARBA00023002"/>
    </source>
</evidence>
<sequence>MAYIDEIIGRIAEEYPEQKEYQRVVGDFLTSVQPVVEKDEERYRADAILERMVFPDREHAFRVTWIDDAGKTRVNHGYRVQYNNALGPYKGGIRFEEDVNADKVKALGFLMVWKNALAGLPAGGAKGGADFTWKGKSDREVMRFSQAYAKEVFRYLGADEDILTSDIGAGIREMGYLTGQIRKLTNLCDGRIAGKGSAFGGTHLRDEATGYGIPYFAEAALETVGESAEGKTVTLSGAGKVAVHAAQKAEELGMKVLTASDSNGWVYDPAGIDPDLLRQVKFAEKARMTEYAKRRPGSEYHTGSEGIWKVKCDIALPCAAAHEIGLSQAKILAENGTFAVCPGANEPATPEAAEYLKANGVRLFPYQACNAGGIVVTSLECSQDSMHLHWSEKEVERQLRHHMHEICRLVEDTVRECGLKNDYIAGADIAAFRRVYDAMRAQGIV</sequence>
<dbReference type="InterPro" id="IPR050724">
    <property type="entry name" value="Glu_Leu_Phe_Val_DH"/>
</dbReference>
<evidence type="ECO:0000256" key="7">
    <source>
        <dbReference type="PIRSR" id="PIRSR000185-2"/>
    </source>
</evidence>
<feature type="active site" description="Proton donor" evidence="6">
    <location>
        <position position="126"/>
    </location>
</feature>
<evidence type="ECO:0000256" key="2">
    <source>
        <dbReference type="ARBA" id="ARBA00011643"/>
    </source>
</evidence>
<dbReference type="OrthoDB" id="9803297at2"/>
<proteinExistence type="inferred from homology"/>
<dbReference type="STRING" id="1526.SAMN02910262_01400"/>
<evidence type="ECO:0000256" key="9">
    <source>
        <dbReference type="RuleBase" id="RU004417"/>
    </source>
</evidence>
<feature type="binding site" evidence="7">
    <location>
        <position position="209"/>
    </location>
    <ligand>
        <name>NAD(+)</name>
        <dbReference type="ChEBI" id="CHEBI:57540"/>
    </ligand>
</feature>
<evidence type="ECO:0000259" key="10">
    <source>
        <dbReference type="SMART" id="SM00839"/>
    </source>
</evidence>
<evidence type="ECO:0000256" key="8">
    <source>
        <dbReference type="PIRSR" id="PIRSR000185-3"/>
    </source>
</evidence>
<keyword evidence="4 5" id="KW-0560">Oxidoreductase</keyword>
<dbReference type="RefSeq" id="WP_074648992.1">
    <property type="nucleotide sequence ID" value="NZ_FOIL01000009.1"/>
</dbReference>
<dbReference type="PANTHER" id="PTHR43571:SF1">
    <property type="entry name" value="NADP-SPECIFIC GLUTAMATE DEHYDROGENASE 1-RELATED"/>
    <property type="match status" value="1"/>
</dbReference>
<dbReference type="Gene3D" id="1.10.285.10">
    <property type="entry name" value="Glutamate Dehydrogenase, chain A, domain 3"/>
    <property type="match status" value="2"/>
</dbReference>
<reference evidence="11 12" key="1">
    <citation type="submission" date="2016-10" db="EMBL/GenBank/DDBJ databases">
        <authorList>
            <person name="de Groot N.N."/>
        </authorList>
    </citation>
    <scope>NUCLEOTIDE SEQUENCE [LARGE SCALE GENOMIC DNA]</scope>
    <source>
        <strain evidence="11 12">KH1P1</strain>
    </source>
</reference>
<feature type="binding site" evidence="7">
    <location>
        <position position="90"/>
    </location>
    <ligand>
        <name>substrate</name>
    </ligand>
</feature>
<dbReference type="InterPro" id="IPR046346">
    <property type="entry name" value="Aminoacid_DH-like_N_sf"/>
</dbReference>
<dbReference type="GO" id="GO:0000166">
    <property type="term" value="F:nucleotide binding"/>
    <property type="evidence" value="ECO:0007669"/>
    <property type="project" value="UniProtKB-KW"/>
</dbReference>
<gene>
    <name evidence="11" type="ORF">SAMN04487771_100948</name>
</gene>
<dbReference type="GO" id="GO:0006537">
    <property type="term" value="P:glutamate biosynthetic process"/>
    <property type="evidence" value="ECO:0007669"/>
    <property type="project" value="TreeGrafter"/>
</dbReference>
<dbReference type="SUPFAM" id="SSF53223">
    <property type="entry name" value="Aminoacid dehydrogenase-like, N-terminal domain"/>
    <property type="match status" value="1"/>
</dbReference>
<evidence type="ECO:0000256" key="1">
    <source>
        <dbReference type="ARBA" id="ARBA00006382"/>
    </source>
</evidence>
<dbReference type="InterPro" id="IPR036291">
    <property type="entry name" value="NAD(P)-bd_dom_sf"/>
</dbReference>
<feature type="binding site" evidence="7">
    <location>
        <position position="114"/>
    </location>
    <ligand>
        <name>substrate</name>
    </ligand>
</feature>
<evidence type="ECO:0000313" key="12">
    <source>
        <dbReference type="Proteomes" id="UP000199820"/>
    </source>
</evidence>
<dbReference type="PRINTS" id="PR00082">
    <property type="entry name" value="GLFDHDRGNASE"/>
</dbReference>
<comment type="similarity">
    <text evidence="1 5 9">Belongs to the Glu/Leu/Phe/Val dehydrogenases family.</text>
</comment>
<dbReference type="GO" id="GO:0005829">
    <property type="term" value="C:cytosol"/>
    <property type="evidence" value="ECO:0007669"/>
    <property type="project" value="TreeGrafter"/>
</dbReference>
<name>A0A1I0CZP1_9FIRM</name>
<accession>A0A1I0CZP1</accession>
<dbReference type="SUPFAM" id="SSF51735">
    <property type="entry name" value="NAD(P)-binding Rossmann-fold domains"/>
    <property type="match status" value="1"/>
</dbReference>
<feature type="domain" description="Glutamate/phenylalanine/leucine/valine/L-tryptophan dehydrogenase C-terminal" evidence="10">
    <location>
        <begin position="202"/>
        <end position="443"/>
    </location>
</feature>
<dbReference type="SMART" id="SM00839">
    <property type="entry name" value="ELFV_dehydrog"/>
    <property type="match status" value="1"/>
</dbReference>
<feature type="site" description="Important for catalysis" evidence="8">
    <location>
        <position position="166"/>
    </location>
</feature>
<keyword evidence="7" id="KW-0547">Nucleotide-binding</keyword>
<dbReference type="InterPro" id="IPR014362">
    <property type="entry name" value="Glu_DH"/>
</dbReference>
<dbReference type="Gene3D" id="3.40.50.10860">
    <property type="entry name" value="Leucine Dehydrogenase, chain A, domain 1"/>
    <property type="match status" value="1"/>
</dbReference>
<comment type="subunit">
    <text evidence="2">Homohexamer.</text>
</comment>
<dbReference type="PIRSF" id="PIRSF000185">
    <property type="entry name" value="Glu_DH"/>
    <property type="match status" value="1"/>
</dbReference>
<evidence type="ECO:0000313" key="11">
    <source>
        <dbReference type="EMBL" id="SET25364.1"/>
    </source>
</evidence>
<dbReference type="InterPro" id="IPR006095">
    <property type="entry name" value="Glu/Leu/Phe/Val/Trp_DH"/>
</dbReference>
<protein>
    <recommendedName>
        <fullName evidence="3 5">Glutamate dehydrogenase</fullName>
    </recommendedName>
</protein>
<evidence type="ECO:0000256" key="5">
    <source>
        <dbReference type="PIRNR" id="PIRNR000185"/>
    </source>
</evidence>
<dbReference type="Pfam" id="PF00208">
    <property type="entry name" value="ELFV_dehydrog"/>
    <property type="match status" value="1"/>
</dbReference>
<dbReference type="InterPro" id="IPR006097">
    <property type="entry name" value="Glu/Leu/Phe/Val/Trp_DH_dimer"/>
</dbReference>
<organism evidence="11 12">
    <name type="scientific">[Clostridium] aminophilum</name>
    <dbReference type="NCBI Taxonomy" id="1526"/>
    <lineage>
        <taxon>Bacteria</taxon>
        <taxon>Bacillati</taxon>
        <taxon>Bacillota</taxon>
        <taxon>Clostridia</taxon>
        <taxon>Lachnospirales</taxon>
        <taxon>Lachnospiraceae</taxon>
    </lineage>
</organism>
<dbReference type="Proteomes" id="UP000199820">
    <property type="component" value="Unassembled WGS sequence"/>
</dbReference>
<keyword evidence="12" id="KW-1185">Reference proteome</keyword>
<dbReference type="PANTHER" id="PTHR43571">
    <property type="entry name" value="NADP-SPECIFIC GLUTAMATE DEHYDROGENASE 1-RELATED"/>
    <property type="match status" value="1"/>
</dbReference>
<dbReference type="AlphaFoldDB" id="A0A1I0CZP1"/>
<keyword evidence="7" id="KW-0520">NAD</keyword>
<dbReference type="EMBL" id="FOIL01000009">
    <property type="protein sequence ID" value="SET25364.1"/>
    <property type="molecule type" value="Genomic_DNA"/>
</dbReference>